<feature type="domain" description="Reverse transcriptase" evidence="2">
    <location>
        <begin position="69"/>
        <end position="159"/>
    </location>
</feature>
<reference evidence="3" key="1">
    <citation type="submission" date="2025-08" db="UniProtKB">
        <authorList>
            <consortium name="Ensembl"/>
        </authorList>
    </citation>
    <scope>IDENTIFICATION</scope>
</reference>
<evidence type="ECO:0000313" key="3">
    <source>
        <dbReference type="Ensembl" id="ENSSLUP00000059440.1"/>
    </source>
</evidence>
<dbReference type="Proteomes" id="UP000694568">
    <property type="component" value="Unplaced"/>
</dbReference>
<protein>
    <recommendedName>
        <fullName evidence="2">Reverse transcriptase domain-containing protein</fullName>
    </recommendedName>
</protein>
<feature type="compositionally biased region" description="Pro residues" evidence="1">
    <location>
        <begin position="233"/>
        <end position="244"/>
    </location>
</feature>
<dbReference type="AlphaFoldDB" id="A0A8D0AUP8"/>
<accession>A0A8D0AUP8</accession>
<dbReference type="Pfam" id="PF00078">
    <property type="entry name" value="RVT_1"/>
    <property type="match status" value="1"/>
</dbReference>
<keyword evidence="4" id="KW-1185">Reference proteome</keyword>
<dbReference type="PANTHER" id="PTHR47510">
    <property type="entry name" value="REVERSE TRANSCRIPTASE DOMAIN-CONTAINING PROTEIN"/>
    <property type="match status" value="1"/>
</dbReference>
<organism evidence="3 4">
    <name type="scientific">Sander lucioperca</name>
    <name type="common">Pike-perch</name>
    <name type="synonym">Perca lucioperca</name>
    <dbReference type="NCBI Taxonomy" id="283035"/>
    <lineage>
        <taxon>Eukaryota</taxon>
        <taxon>Metazoa</taxon>
        <taxon>Chordata</taxon>
        <taxon>Craniata</taxon>
        <taxon>Vertebrata</taxon>
        <taxon>Euteleostomi</taxon>
        <taxon>Actinopterygii</taxon>
        <taxon>Neopterygii</taxon>
        <taxon>Teleostei</taxon>
        <taxon>Neoteleostei</taxon>
        <taxon>Acanthomorphata</taxon>
        <taxon>Eupercaria</taxon>
        <taxon>Perciformes</taxon>
        <taxon>Percoidei</taxon>
        <taxon>Percidae</taxon>
        <taxon>Luciopercinae</taxon>
        <taxon>Sander</taxon>
    </lineage>
</organism>
<proteinExistence type="predicted"/>
<dbReference type="Ensembl" id="ENSSLUT00000061131.1">
    <property type="protein sequence ID" value="ENSSLUP00000059440.1"/>
    <property type="gene ID" value="ENSSLUG00000025412.1"/>
</dbReference>
<evidence type="ECO:0000256" key="1">
    <source>
        <dbReference type="SAM" id="MobiDB-lite"/>
    </source>
</evidence>
<dbReference type="PANTHER" id="PTHR47510:SF3">
    <property type="entry name" value="ENDO_EXONUCLEASE_PHOSPHATASE DOMAIN-CONTAINING PROTEIN"/>
    <property type="match status" value="1"/>
</dbReference>
<dbReference type="InterPro" id="IPR000477">
    <property type="entry name" value="RT_dom"/>
</dbReference>
<sequence>MHNVEMNEISKLISSSKPTTCSLDSLPTPLLKSCLPVLCPYLTNLFNSSLSLGTVPSAFKTAAVTPILKKPGLDPSSLNNYRPISKLPFLSKTLERIIASQLQTHLHANNQFEPFQSGFRPLHSTETALLKVLNDLLTSADTGSLNILILLNLSAAFDTTHSRLHLLPTGLLQLTSPWHQLYQHQPTPTSPERSRPPHHPLQILAPHHSSPKTTPLASYLPPDHLQNPGPHLQSPPPSGPFIPH</sequence>
<evidence type="ECO:0000259" key="2">
    <source>
        <dbReference type="Pfam" id="PF00078"/>
    </source>
</evidence>
<reference evidence="3" key="2">
    <citation type="submission" date="2025-09" db="UniProtKB">
        <authorList>
            <consortium name="Ensembl"/>
        </authorList>
    </citation>
    <scope>IDENTIFICATION</scope>
</reference>
<evidence type="ECO:0000313" key="4">
    <source>
        <dbReference type="Proteomes" id="UP000694568"/>
    </source>
</evidence>
<feature type="region of interest" description="Disordered" evidence="1">
    <location>
        <begin position="182"/>
        <end position="244"/>
    </location>
</feature>
<dbReference type="GeneTree" id="ENSGT01150000286909"/>
<name>A0A8D0AUP8_SANLU</name>